<dbReference type="AlphaFoldDB" id="A0A0X3URN0"/>
<organism evidence="1 2">
    <name type="scientific">Actinoplanes awajinensis subsp. mycoplanecinus</name>
    <dbReference type="NCBI Taxonomy" id="135947"/>
    <lineage>
        <taxon>Bacteria</taxon>
        <taxon>Bacillati</taxon>
        <taxon>Actinomycetota</taxon>
        <taxon>Actinomycetes</taxon>
        <taxon>Micromonosporales</taxon>
        <taxon>Micromonosporaceae</taxon>
        <taxon>Actinoplanes</taxon>
    </lineage>
</organism>
<comment type="caution">
    <text evidence="1">The sequence shown here is derived from an EMBL/GenBank/DDBJ whole genome shotgun (WGS) entry which is preliminary data.</text>
</comment>
<dbReference type="Proteomes" id="UP000053244">
    <property type="component" value="Unassembled WGS sequence"/>
</dbReference>
<sequence length="66" mass="7078">MKLESALSRAFEDAPIVSTRPMKLRCRTRCPELSARVRATVEPALSVTAGALLGEGHLVAGLVDCR</sequence>
<name>A0A0X3URN0_9ACTN</name>
<accession>A0A0X3URN0</accession>
<gene>
    <name evidence="1" type="ORF">ADL15_14595</name>
</gene>
<keyword evidence="2" id="KW-1185">Reference proteome</keyword>
<dbReference type="EMBL" id="LLZH01000109">
    <property type="protein sequence ID" value="KUL35249.1"/>
    <property type="molecule type" value="Genomic_DNA"/>
</dbReference>
<evidence type="ECO:0000313" key="2">
    <source>
        <dbReference type="Proteomes" id="UP000053244"/>
    </source>
</evidence>
<protein>
    <submittedName>
        <fullName evidence="1">Uncharacterized protein</fullName>
    </submittedName>
</protein>
<proteinExistence type="predicted"/>
<evidence type="ECO:0000313" key="1">
    <source>
        <dbReference type="EMBL" id="KUL35249.1"/>
    </source>
</evidence>
<reference evidence="1 2" key="1">
    <citation type="submission" date="2015-10" db="EMBL/GenBank/DDBJ databases">
        <authorList>
            <person name="Gilbert D.G."/>
        </authorList>
    </citation>
    <scope>NUCLEOTIDE SEQUENCE [LARGE SCALE GENOMIC DNA]</scope>
    <source>
        <strain evidence="1 2">NRRL B-16712</strain>
    </source>
</reference>